<sequence length="160" mass="16943">MTLPSTLLPLGLMLPILFCAAYSDLRNLRIPNSLSLLALALFAASLPFLPLQEAGLRILAASVVFVLGFGLFAFGLFGGGDVKLLSCLMLFIPAQSLNLFAYVFSGSMLLGLVAISVWQASPALRRQNWAASREVGKFAMGISIAMAGFAQFAILMAAAL</sequence>
<dbReference type="Pfam" id="PF01478">
    <property type="entry name" value="Peptidase_A24"/>
    <property type="match status" value="1"/>
</dbReference>
<keyword evidence="5 6" id="KW-0472">Membrane</keyword>
<evidence type="ECO:0000256" key="1">
    <source>
        <dbReference type="ARBA" id="ARBA00004651"/>
    </source>
</evidence>
<evidence type="ECO:0000256" key="4">
    <source>
        <dbReference type="ARBA" id="ARBA00022989"/>
    </source>
</evidence>
<dbReference type="InterPro" id="IPR000045">
    <property type="entry name" value="Prepilin_IV_endopep_pep"/>
</dbReference>
<keyword evidence="2" id="KW-1003">Cell membrane</keyword>
<dbReference type="EMBL" id="FXZK01000001">
    <property type="protein sequence ID" value="SMY06121.1"/>
    <property type="molecule type" value="Genomic_DNA"/>
</dbReference>
<evidence type="ECO:0000256" key="2">
    <source>
        <dbReference type="ARBA" id="ARBA00022475"/>
    </source>
</evidence>
<evidence type="ECO:0000256" key="3">
    <source>
        <dbReference type="ARBA" id="ARBA00022692"/>
    </source>
</evidence>
<protein>
    <submittedName>
        <fullName evidence="8">Type IV leader peptidase family protein</fullName>
    </submittedName>
</protein>
<dbReference type="GO" id="GO:0005886">
    <property type="term" value="C:plasma membrane"/>
    <property type="evidence" value="ECO:0007669"/>
    <property type="project" value="UniProtKB-SubCell"/>
</dbReference>
<proteinExistence type="predicted"/>
<keyword evidence="3 6" id="KW-0812">Transmembrane</keyword>
<dbReference type="RefSeq" id="WP_093990335.1">
    <property type="nucleotide sequence ID" value="NZ_FXZK01000001.1"/>
</dbReference>
<dbReference type="OrthoDB" id="7866360at2"/>
<evidence type="ECO:0000259" key="7">
    <source>
        <dbReference type="Pfam" id="PF01478"/>
    </source>
</evidence>
<evidence type="ECO:0000256" key="5">
    <source>
        <dbReference type="ARBA" id="ARBA00023136"/>
    </source>
</evidence>
<dbReference type="PANTHER" id="PTHR36506">
    <property type="entry name" value="PREFLAGELLIN PEPTIDASE"/>
    <property type="match status" value="1"/>
</dbReference>
<feature type="domain" description="Prepilin type IV endopeptidase peptidase" evidence="7">
    <location>
        <begin position="13"/>
        <end position="113"/>
    </location>
</feature>
<feature type="transmembrane region" description="Helical" evidence="6">
    <location>
        <begin position="138"/>
        <end position="159"/>
    </location>
</feature>
<feature type="transmembrane region" description="Helical" evidence="6">
    <location>
        <begin position="33"/>
        <end position="51"/>
    </location>
</feature>
<evidence type="ECO:0000313" key="8">
    <source>
        <dbReference type="EMBL" id="SMY06121.1"/>
    </source>
</evidence>
<name>A0A238L947_9RHOB</name>
<feature type="transmembrane region" description="Helical" evidence="6">
    <location>
        <begin position="99"/>
        <end position="118"/>
    </location>
</feature>
<evidence type="ECO:0000256" key="6">
    <source>
        <dbReference type="SAM" id="Phobius"/>
    </source>
</evidence>
<evidence type="ECO:0000313" key="9">
    <source>
        <dbReference type="Proteomes" id="UP000201613"/>
    </source>
</evidence>
<organism evidence="8 9">
    <name type="scientific">Flavimaricola marinus</name>
    <dbReference type="NCBI Taxonomy" id="1819565"/>
    <lineage>
        <taxon>Bacteria</taxon>
        <taxon>Pseudomonadati</taxon>
        <taxon>Pseudomonadota</taxon>
        <taxon>Alphaproteobacteria</taxon>
        <taxon>Rhodobacterales</taxon>
        <taxon>Paracoccaceae</taxon>
        <taxon>Flavimaricola</taxon>
    </lineage>
</organism>
<dbReference type="PANTHER" id="PTHR36506:SF1">
    <property type="entry name" value="PREFLAGELLIN PEPTIDASE"/>
    <property type="match status" value="1"/>
</dbReference>
<dbReference type="Proteomes" id="UP000201613">
    <property type="component" value="Unassembled WGS sequence"/>
</dbReference>
<dbReference type="Gene3D" id="1.20.120.1220">
    <property type="match status" value="1"/>
</dbReference>
<dbReference type="AlphaFoldDB" id="A0A238L947"/>
<gene>
    <name evidence="8" type="ORF">LOM8899_00242</name>
</gene>
<keyword evidence="9" id="KW-1185">Reference proteome</keyword>
<reference evidence="8 9" key="1">
    <citation type="submission" date="2017-05" db="EMBL/GenBank/DDBJ databases">
        <authorList>
            <person name="Song R."/>
            <person name="Chenine A.L."/>
            <person name="Ruprecht R.M."/>
        </authorList>
    </citation>
    <scope>NUCLEOTIDE SEQUENCE [LARGE SCALE GENOMIC DNA]</scope>
    <source>
        <strain evidence="8 9">CECT 8899</strain>
    </source>
</reference>
<dbReference type="InterPro" id="IPR052218">
    <property type="entry name" value="Preflagellin_Peptidase"/>
</dbReference>
<dbReference type="GO" id="GO:0004190">
    <property type="term" value="F:aspartic-type endopeptidase activity"/>
    <property type="evidence" value="ECO:0007669"/>
    <property type="project" value="InterPro"/>
</dbReference>
<comment type="subcellular location">
    <subcellularLocation>
        <location evidence="1">Cell membrane</location>
        <topology evidence="1">Multi-pass membrane protein</topology>
    </subcellularLocation>
</comment>
<feature type="transmembrane region" description="Helical" evidence="6">
    <location>
        <begin position="58"/>
        <end position="79"/>
    </location>
</feature>
<accession>A0A238L947</accession>
<keyword evidence="4 6" id="KW-1133">Transmembrane helix</keyword>